<dbReference type="InterPro" id="IPR000631">
    <property type="entry name" value="CARKD"/>
</dbReference>
<keyword evidence="12 17" id="KW-0456">Lyase</keyword>
<evidence type="ECO:0000256" key="6">
    <source>
        <dbReference type="ARBA" id="ARBA00022741"/>
    </source>
</evidence>
<evidence type="ECO:0000256" key="1">
    <source>
        <dbReference type="ARBA" id="ARBA00000013"/>
    </source>
</evidence>
<dbReference type="PIRSF" id="PIRSF017184">
    <property type="entry name" value="Nnr"/>
    <property type="match status" value="1"/>
</dbReference>
<dbReference type="InterPro" id="IPR036652">
    <property type="entry name" value="YjeF_N_dom_sf"/>
</dbReference>
<evidence type="ECO:0000256" key="16">
    <source>
        <dbReference type="ARBA" id="ARBA00049209"/>
    </source>
</evidence>
<evidence type="ECO:0000256" key="13">
    <source>
        <dbReference type="ARBA" id="ARBA00023268"/>
    </source>
</evidence>
<comment type="function">
    <text evidence="18">Catalyzes the epimerization of the S- and R-forms of NAD(P)HX, a damaged form of NAD(P)H that is a result of enzymatic or heat-dependent hydration. This is a prerequisite for the S-specific NAD(P)H-hydrate dehydratase to allow the repair of both epimers of NAD(P)HX.</text>
</comment>
<dbReference type="GO" id="GO:0046496">
    <property type="term" value="P:nicotinamide nucleotide metabolic process"/>
    <property type="evidence" value="ECO:0007669"/>
    <property type="project" value="UniProtKB-UniRule"/>
</dbReference>
<feature type="binding site" evidence="17">
    <location>
        <position position="263"/>
    </location>
    <ligand>
        <name>(6S)-NADPHX</name>
        <dbReference type="ChEBI" id="CHEBI:64076"/>
    </ligand>
</feature>
<dbReference type="Gene3D" id="3.40.50.10260">
    <property type="entry name" value="YjeF N-terminal domain"/>
    <property type="match status" value="1"/>
</dbReference>
<dbReference type="HAMAP" id="MF_01965">
    <property type="entry name" value="NADHX_dehydratase"/>
    <property type="match status" value="1"/>
</dbReference>
<feature type="domain" description="YjeF C-terminal" evidence="20">
    <location>
        <begin position="228"/>
        <end position="501"/>
    </location>
</feature>
<feature type="binding site" evidence="17">
    <location>
        <position position="377"/>
    </location>
    <ligand>
        <name>(6S)-NADPHX</name>
        <dbReference type="ChEBI" id="CHEBI:64076"/>
    </ligand>
</feature>
<name>A0A9D1LF76_9BACT</name>
<dbReference type="PANTHER" id="PTHR12592:SF0">
    <property type="entry name" value="ATP-DEPENDENT (S)-NAD(P)H-HYDRATE DEHYDRATASE"/>
    <property type="match status" value="1"/>
</dbReference>
<evidence type="ECO:0000256" key="14">
    <source>
        <dbReference type="ARBA" id="ARBA00025153"/>
    </source>
</evidence>
<dbReference type="NCBIfam" id="TIGR00196">
    <property type="entry name" value="yjeF_cterm"/>
    <property type="match status" value="1"/>
</dbReference>
<feature type="binding site" evidence="18">
    <location>
        <begin position="57"/>
        <end position="61"/>
    </location>
    <ligand>
        <name>(6S)-NADPHX</name>
        <dbReference type="ChEBI" id="CHEBI:64076"/>
    </ligand>
</feature>
<dbReference type="Proteomes" id="UP000824076">
    <property type="component" value="Unassembled WGS sequence"/>
</dbReference>
<dbReference type="Pfam" id="PF03853">
    <property type="entry name" value="YjeF_N"/>
    <property type="match status" value="1"/>
</dbReference>
<dbReference type="GO" id="GO:0052855">
    <property type="term" value="F:ADP-dependent NAD(P)H-hydrate dehydratase activity"/>
    <property type="evidence" value="ECO:0007669"/>
    <property type="project" value="UniProtKB-UniRule"/>
</dbReference>
<organism evidence="22 23">
    <name type="scientific">Candidatus Limisoma intestinavium</name>
    <dbReference type="NCBI Taxonomy" id="2840856"/>
    <lineage>
        <taxon>Bacteria</taxon>
        <taxon>Pseudomonadati</taxon>
        <taxon>Bacteroidota</taxon>
        <taxon>Bacteroidia</taxon>
        <taxon>Bacteroidales</taxon>
        <taxon>Candidatus Limisoma</taxon>
    </lineage>
</organism>
<dbReference type="EMBL" id="DVMS01000053">
    <property type="protein sequence ID" value="HIU38428.1"/>
    <property type="molecule type" value="Genomic_DNA"/>
</dbReference>
<comment type="cofactor">
    <cofactor evidence="18 19">
        <name>K(+)</name>
        <dbReference type="ChEBI" id="CHEBI:29103"/>
    </cofactor>
    <text evidence="18 19">Binds 1 potassium ion per subunit.</text>
</comment>
<feature type="binding site" evidence="17">
    <location>
        <begin position="412"/>
        <end position="416"/>
    </location>
    <ligand>
        <name>AMP</name>
        <dbReference type="ChEBI" id="CHEBI:456215"/>
    </ligand>
</feature>
<comment type="cofactor">
    <cofactor evidence="17">
        <name>Mg(2+)</name>
        <dbReference type="ChEBI" id="CHEBI:18420"/>
    </cofactor>
</comment>
<accession>A0A9D1LF76</accession>
<dbReference type="InterPro" id="IPR029056">
    <property type="entry name" value="Ribokinase-like"/>
</dbReference>
<evidence type="ECO:0000313" key="22">
    <source>
        <dbReference type="EMBL" id="HIU38428.1"/>
    </source>
</evidence>
<comment type="similarity">
    <text evidence="3 19">In the N-terminal section; belongs to the NnrE/AIBP family.</text>
</comment>
<evidence type="ECO:0000259" key="21">
    <source>
        <dbReference type="PROSITE" id="PS51385"/>
    </source>
</evidence>
<dbReference type="NCBIfam" id="TIGR00197">
    <property type="entry name" value="yjeF_nterm"/>
    <property type="match status" value="1"/>
</dbReference>
<keyword evidence="5 18" id="KW-0479">Metal-binding</keyword>
<evidence type="ECO:0000256" key="18">
    <source>
        <dbReference type="HAMAP-Rule" id="MF_01966"/>
    </source>
</evidence>
<dbReference type="Pfam" id="PF01256">
    <property type="entry name" value="Carb_kinase"/>
    <property type="match status" value="1"/>
</dbReference>
<evidence type="ECO:0000256" key="5">
    <source>
        <dbReference type="ARBA" id="ARBA00022723"/>
    </source>
</evidence>
<evidence type="ECO:0000256" key="11">
    <source>
        <dbReference type="ARBA" id="ARBA00023235"/>
    </source>
</evidence>
<dbReference type="Gene3D" id="3.40.1190.20">
    <property type="match status" value="1"/>
</dbReference>
<reference evidence="22" key="2">
    <citation type="journal article" date="2021" name="PeerJ">
        <title>Extensive microbial diversity within the chicken gut microbiome revealed by metagenomics and culture.</title>
        <authorList>
            <person name="Gilroy R."/>
            <person name="Ravi A."/>
            <person name="Getino M."/>
            <person name="Pursley I."/>
            <person name="Horton D.L."/>
            <person name="Alikhan N.F."/>
            <person name="Baker D."/>
            <person name="Gharbi K."/>
            <person name="Hall N."/>
            <person name="Watson M."/>
            <person name="Adriaenssens E.M."/>
            <person name="Foster-Nyarko E."/>
            <person name="Jarju S."/>
            <person name="Secka A."/>
            <person name="Antonio M."/>
            <person name="Oren A."/>
            <person name="Chaudhuri R.R."/>
            <person name="La Ragione R."/>
            <person name="Hildebrand F."/>
            <person name="Pallen M.J."/>
        </authorList>
    </citation>
    <scope>NUCLEOTIDE SEQUENCE</scope>
    <source>
        <strain evidence="22">17073</strain>
    </source>
</reference>
<sequence>MKIFTASDIKEIDRATIENEGIASIDLMERAASAITFEIVSRWGSSQRIIIFAGPGNNGGDALAVARLLIDQGYKPEIFLINTKNNLSHDCSINRQRLLDNGYPHFTEVTKTFTLPDMSESDVVIDGLFGNGLSSPLRGGYSTLAKSIYESGAFVVSIDMPSGLFSEFNAGNMHNYIVHANLTLTFQFPKLAFFFSENAECLGEWKVLDIGLSEDAIRETPSSYYLIDSLGVKEELKPRNPFSDKNTYGRLYLAAGSLGMSGAAILTAKAAMRAGVGLVGVHTPSCCYIPLQTAVPEAVVWQDADNCHISEIKPDKHCDAIAIGPGIGTHRLTADAMEAFLRQASSPIVLDADALNCIAARRSLLNDIPQNSIITPHAREFDRLFGDHYSDEDRFLRAVEMARFLKIIIVLKGHYTFIFRPDGTVFINTNGNAGMATAGSGDVLTGIIAAFMAQKHRPDTAASLGAFVHGLAGSIACRRYGEYSMVASDIIDSIGPAIKEIMEK</sequence>
<comment type="similarity">
    <text evidence="17">Belongs to the NnrD/CARKD family.</text>
</comment>
<keyword evidence="9 18" id="KW-0630">Potassium</keyword>
<feature type="binding site" evidence="17">
    <location>
        <position position="441"/>
    </location>
    <ligand>
        <name>AMP</name>
        <dbReference type="ChEBI" id="CHEBI:456215"/>
    </ligand>
</feature>
<keyword evidence="8 17" id="KW-0521">NADP</keyword>
<evidence type="ECO:0000256" key="12">
    <source>
        <dbReference type="ARBA" id="ARBA00023239"/>
    </source>
</evidence>
<comment type="catalytic activity">
    <reaction evidence="15 17 19">
        <text>(6S)-NADHX + ADP = AMP + phosphate + NADH + H(+)</text>
        <dbReference type="Rhea" id="RHEA:32223"/>
        <dbReference type="ChEBI" id="CHEBI:15378"/>
        <dbReference type="ChEBI" id="CHEBI:43474"/>
        <dbReference type="ChEBI" id="CHEBI:57945"/>
        <dbReference type="ChEBI" id="CHEBI:64074"/>
        <dbReference type="ChEBI" id="CHEBI:456215"/>
        <dbReference type="ChEBI" id="CHEBI:456216"/>
        <dbReference type="EC" id="4.2.1.136"/>
    </reaction>
</comment>
<evidence type="ECO:0000256" key="7">
    <source>
        <dbReference type="ARBA" id="ARBA00022840"/>
    </source>
</evidence>
<dbReference type="GO" id="GO:0005524">
    <property type="term" value="F:ATP binding"/>
    <property type="evidence" value="ECO:0007669"/>
    <property type="project" value="UniProtKB-UniRule"/>
</dbReference>
<feature type="binding site" evidence="17">
    <location>
        <position position="326"/>
    </location>
    <ligand>
        <name>(6S)-NADPHX</name>
        <dbReference type="ChEBI" id="CHEBI:64076"/>
    </ligand>
</feature>
<dbReference type="EC" id="4.2.1.136" evidence="19"/>
<feature type="binding site" evidence="18">
    <location>
        <position position="159"/>
    </location>
    <ligand>
        <name>(6S)-NADPHX</name>
        <dbReference type="ChEBI" id="CHEBI:64076"/>
    </ligand>
</feature>
<dbReference type="PROSITE" id="PS01050">
    <property type="entry name" value="YJEF_C_2"/>
    <property type="match status" value="1"/>
</dbReference>
<comment type="similarity">
    <text evidence="4 19">In the C-terminal section; belongs to the NnrD/CARKD family.</text>
</comment>
<feature type="binding site" evidence="17">
    <location>
        <position position="442"/>
    </location>
    <ligand>
        <name>(6S)-NADPHX</name>
        <dbReference type="ChEBI" id="CHEBI:64076"/>
    </ligand>
</feature>
<evidence type="ECO:0000256" key="10">
    <source>
        <dbReference type="ARBA" id="ARBA00023027"/>
    </source>
</evidence>
<dbReference type="GO" id="GO:0046872">
    <property type="term" value="F:metal ion binding"/>
    <property type="evidence" value="ECO:0007669"/>
    <property type="project" value="UniProtKB-UniRule"/>
</dbReference>
<keyword evidence="13" id="KW-0511">Multifunctional enzyme</keyword>
<evidence type="ECO:0000256" key="4">
    <source>
        <dbReference type="ARBA" id="ARBA00009524"/>
    </source>
</evidence>
<dbReference type="EC" id="5.1.99.6" evidence="19"/>
<dbReference type="HAMAP" id="MF_01966">
    <property type="entry name" value="NADHX_epimerase"/>
    <property type="match status" value="1"/>
</dbReference>
<evidence type="ECO:0000259" key="20">
    <source>
        <dbReference type="PROSITE" id="PS51383"/>
    </source>
</evidence>
<dbReference type="GO" id="GO:0110051">
    <property type="term" value="P:metabolite repair"/>
    <property type="evidence" value="ECO:0007669"/>
    <property type="project" value="TreeGrafter"/>
</dbReference>
<comment type="subunit">
    <text evidence="17">Homotetramer.</text>
</comment>
<comment type="catalytic activity">
    <reaction evidence="1 18 19">
        <text>(6R)-NADHX = (6S)-NADHX</text>
        <dbReference type="Rhea" id="RHEA:32215"/>
        <dbReference type="ChEBI" id="CHEBI:64074"/>
        <dbReference type="ChEBI" id="CHEBI:64075"/>
        <dbReference type="EC" id="5.1.99.6"/>
    </reaction>
</comment>
<evidence type="ECO:0000256" key="2">
    <source>
        <dbReference type="ARBA" id="ARBA00000909"/>
    </source>
</evidence>
<keyword evidence="6 17" id="KW-0547">Nucleotide-binding</keyword>
<feature type="binding site" evidence="18">
    <location>
        <position position="141"/>
    </location>
    <ligand>
        <name>(6S)-NADPHX</name>
        <dbReference type="ChEBI" id="CHEBI:64076"/>
    </ligand>
</feature>
<feature type="binding site" evidence="18">
    <location>
        <position position="126"/>
    </location>
    <ligand>
        <name>K(+)</name>
        <dbReference type="ChEBI" id="CHEBI:29103"/>
    </ligand>
</feature>
<comment type="catalytic activity">
    <reaction evidence="2 18 19">
        <text>(6R)-NADPHX = (6S)-NADPHX</text>
        <dbReference type="Rhea" id="RHEA:32227"/>
        <dbReference type="ChEBI" id="CHEBI:64076"/>
        <dbReference type="ChEBI" id="CHEBI:64077"/>
        <dbReference type="EC" id="5.1.99.6"/>
    </reaction>
</comment>
<feature type="binding site" evidence="18">
    <location>
        <position position="162"/>
    </location>
    <ligand>
        <name>K(+)</name>
        <dbReference type="ChEBI" id="CHEBI:29103"/>
    </ligand>
</feature>
<proteinExistence type="inferred from homology"/>
<dbReference type="PROSITE" id="PS51385">
    <property type="entry name" value="YJEF_N"/>
    <property type="match status" value="1"/>
</dbReference>
<evidence type="ECO:0000256" key="8">
    <source>
        <dbReference type="ARBA" id="ARBA00022857"/>
    </source>
</evidence>
<dbReference type="AlphaFoldDB" id="A0A9D1LF76"/>
<feature type="binding site" evidence="18">
    <location>
        <begin position="130"/>
        <end position="136"/>
    </location>
    <ligand>
        <name>(6S)-NADPHX</name>
        <dbReference type="ChEBI" id="CHEBI:64076"/>
    </ligand>
</feature>
<dbReference type="CDD" id="cd01171">
    <property type="entry name" value="YXKO-related"/>
    <property type="match status" value="1"/>
</dbReference>
<evidence type="ECO:0000256" key="19">
    <source>
        <dbReference type="PIRNR" id="PIRNR017184"/>
    </source>
</evidence>
<dbReference type="InterPro" id="IPR030677">
    <property type="entry name" value="Nnr"/>
</dbReference>
<reference evidence="22" key="1">
    <citation type="submission" date="2020-10" db="EMBL/GenBank/DDBJ databases">
        <authorList>
            <person name="Gilroy R."/>
        </authorList>
    </citation>
    <scope>NUCLEOTIDE SEQUENCE</scope>
    <source>
        <strain evidence="22">17073</strain>
    </source>
</reference>
<comment type="similarity">
    <text evidence="18">Belongs to the NnrE/AIBP family.</text>
</comment>
<dbReference type="InterPro" id="IPR004443">
    <property type="entry name" value="YjeF_N_dom"/>
</dbReference>
<dbReference type="PANTHER" id="PTHR12592">
    <property type="entry name" value="ATP-DEPENDENT (S)-NAD(P)H-HYDRATE DEHYDRATASE FAMILY MEMBER"/>
    <property type="match status" value="1"/>
</dbReference>
<dbReference type="SUPFAM" id="SSF53613">
    <property type="entry name" value="Ribokinase-like"/>
    <property type="match status" value="1"/>
</dbReference>
<keyword evidence="10 17" id="KW-0520">NAD</keyword>
<comment type="function">
    <text evidence="14 19">Bifunctional enzyme that catalyzes the epimerization of the S- and R-forms of NAD(P)HX and the dehydration of the S-form of NAD(P)HX at the expense of ADP, which is converted to AMP. This allows the repair of both epimers of NAD(P)HX, a damaged form of NAD(P)H that is a result of enzymatic or heat-dependent hydration.</text>
</comment>
<evidence type="ECO:0000256" key="9">
    <source>
        <dbReference type="ARBA" id="ARBA00022958"/>
    </source>
</evidence>
<comment type="function">
    <text evidence="17">Catalyzes the dehydration of the S-form of NAD(P)HX at the expense of ADP, which is converted to AMP. Together with NAD(P)HX epimerase, which catalyzes the epimerization of the S- and R-forms, the enzyme allows the repair of both epimers of NAD(P)HX, a damaged form of NAD(P)H that is a result of enzymatic or heat-dependent hydration.</text>
</comment>
<gene>
    <name evidence="17" type="primary">nnrD</name>
    <name evidence="18" type="synonym">nnrE</name>
    <name evidence="22" type="ORF">IAD18_02030</name>
</gene>
<evidence type="ECO:0000256" key="17">
    <source>
        <dbReference type="HAMAP-Rule" id="MF_01965"/>
    </source>
</evidence>
<dbReference type="GO" id="GO:0052856">
    <property type="term" value="F:NAD(P)HX epimerase activity"/>
    <property type="evidence" value="ECO:0007669"/>
    <property type="project" value="UniProtKB-UniRule"/>
</dbReference>
<evidence type="ECO:0000256" key="3">
    <source>
        <dbReference type="ARBA" id="ARBA00006001"/>
    </source>
</evidence>
<protein>
    <recommendedName>
        <fullName evidence="19">Bifunctional NAD(P)H-hydrate repair enzyme</fullName>
    </recommendedName>
    <alternativeName>
        <fullName evidence="19">Nicotinamide nucleotide repair protein</fullName>
    </alternativeName>
    <domain>
        <recommendedName>
            <fullName evidence="19">ADP-dependent (S)-NAD(P)H-hydrate dehydratase</fullName>
            <ecNumber evidence="19">4.2.1.136</ecNumber>
        </recommendedName>
        <alternativeName>
            <fullName evidence="19">ADP-dependent NAD(P)HX dehydratase</fullName>
        </alternativeName>
    </domain>
    <domain>
        <recommendedName>
            <fullName evidence="19">NAD(P)H-hydrate epimerase</fullName>
            <ecNumber evidence="19">5.1.99.6</ecNumber>
        </recommendedName>
    </domain>
</protein>
<feature type="domain" description="YjeF N-terminal" evidence="21">
    <location>
        <begin position="9"/>
        <end position="218"/>
    </location>
</feature>
<comment type="caution">
    <text evidence="22">The sequence shown here is derived from an EMBL/GenBank/DDBJ whole genome shotgun (WGS) entry which is preliminary data.</text>
</comment>
<evidence type="ECO:0000256" key="15">
    <source>
        <dbReference type="ARBA" id="ARBA00048238"/>
    </source>
</evidence>
<comment type="catalytic activity">
    <reaction evidence="16 17 19">
        <text>(6S)-NADPHX + ADP = AMP + phosphate + NADPH + H(+)</text>
        <dbReference type="Rhea" id="RHEA:32235"/>
        <dbReference type="ChEBI" id="CHEBI:15378"/>
        <dbReference type="ChEBI" id="CHEBI:43474"/>
        <dbReference type="ChEBI" id="CHEBI:57783"/>
        <dbReference type="ChEBI" id="CHEBI:64076"/>
        <dbReference type="ChEBI" id="CHEBI:456215"/>
        <dbReference type="ChEBI" id="CHEBI:456216"/>
        <dbReference type="EC" id="4.2.1.136"/>
    </reaction>
</comment>
<evidence type="ECO:0000313" key="23">
    <source>
        <dbReference type="Proteomes" id="UP000824076"/>
    </source>
</evidence>
<keyword evidence="11 18" id="KW-0413">Isomerase</keyword>
<dbReference type="SUPFAM" id="SSF64153">
    <property type="entry name" value="YjeF N-terminal domain-like"/>
    <property type="match status" value="1"/>
</dbReference>
<keyword evidence="7 17" id="KW-0067">ATP-binding</keyword>
<dbReference type="InterPro" id="IPR017953">
    <property type="entry name" value="Carbohydrate_kinase_pred_CS"/>
</dbReference>
<feature type="binding site" evidence="18">
    <location>
        <position position="58"/>
    </location>
    <ligand>
        <name>K(+)</name>
        <dbReference type="ChEBI" id="CHEBI:29103"/>
    </ligand>
</feature>
<dbReference type="PROSITE" id="PS51383">
    <property type="entry name" value="YJEF_C_3"/>
    <property type="match status" value="1"/>
</dbReference>